<comment type="similarity">
    <text evidence="2 5">Belongs to the pseudouridine synthase RluA family.</text>
</comment>
<accession>A0ABX5IEZ4</accession>
<dbReference type="InterPro" id="IPR006145">
    <property type="entry name" value="PsdUridine_synth_RsuA/RluA"/>
</dbReference>
<keyword evidence="3 5" id="KW-0413">Isomerase</keyword>
<dbReference type="Proteomes" id="UP000242694">
    <property type="component" value="Unassembled WGS sequence"/>
</dbReference>
<gene>
    <name evidence="7" type="ORF">BU607_04515</name>
</gene>
<dbReference type="Pfam" id="PF01479">
    <property type="entry name" value="S4"/>
    <property type="match status" value="1"/>
</dbReference>
<dbReference type="InterPro" id="IPR006225">
    <property type="entry name" value="PsdUridine_synth_RluC/D"/>
</dbReference>
<dbReference type="SMART" id="SM00363">
    <property type="entry name" value="S4"/>
    <property type="match status" value="1"/>
</dbReference>
<evidence type="ECO:0000313" key="7">
    <source>
        <dbReference type="EMBL" id="PTH18588.1"/>
    </source>
</evidence>
<dbReference type="SUPFAM" id="SSF55174">
    <property type="entry name" value="Alpha-L RNA-binding motif"/>
    <property type="match status" value="1"/>
</dbReference>
<name>A0ABX5IEZ4_9STAP</name>
<dbReference type="NCBIfam" id="TIGR00005">
    <property type="entry name" value="rluA_subfam"/>
    <property type="match status" value="1"/>
</dbReference>
<dbReference type="PANTHER" id="PTHR21600">
    <property type="entry name" value="MITOCHONDRIAL RNA PSEUDOURIDINE SYNTHASE"/>
    <property type="match status" value="1"/>
</dbReference>
<dbReference type="CDD" id="cd00165">
    <property type="entry name" value="S4"/>
    <property type="match status" value="1"/>
</dbReference>
<protein>
    <recommendedName>
        <fullName evidence="5">Pseudouridine synthase</fullName>
        <ecNumber evidence="5">5.4.99.-</ecNumber>
    </recommendedName>
</protein>
<evidence type="ECO:0000259" key="6">
    <source>
        <dbReference type="SMART" id="SM00363"/>
    </source>
</evidence>
<evidence type="ECO:0000256" key="4">
    <source>
        <dbReference type="PROSITE-ProRule" id="PRU00182"/>
    </source>
</evidence>
<dbReference type="PANTHER" id="PTHR21600:SF44">
    <property type="entry name" value="RIBOSOMAL LARGE SUBUNIT PSEUDOURIDINE SYNTHASE D"/>
    <property type="match status" value="1"/>
</dbReference>
<dbReference type="Pfam" id="PF00849">
    <property type="entry name" value="PseudoU_synth_2"/>
    <property type="match status" value="1"/>
</dbReference>
<dbReference type="RefSeq" id="WP_107398137.1">
    <property type="nucleotide sequence ID" value="NZ_PZDI01000014.1"/>
</dbReference>
<dbReference type="InterPro" id="IPR036986">
    <property type="entry name" value="S4_RNA-bd_sf"/>
</dbReference>
<dbReference type="PROSITE" id="PS01129">
    <property type="entry name" value="PSI_RLU"/>
    <property type="match status" value="1"/>
</dbReference>
<dbReference type="Gene3D" id="3.10.290.10">
    <property type="entry name" value="RNA-binding S4 domain"/>
    <property type="match status" value="1"/>
</dbReference>
<keyword evidence="8" id="KW-1185">Reference proteome</keyword>
<comment type="caution">
    <text evidence="7">The sequence shown here is derived from an EMBL/GenBank/DDBJ whole genome shotgun (WGS) entry which is preliminary data.</text>
</comment>
<evidence type="ECO:0000256" key="2">
    <source>
        <dbReference type="ARBA" id="ARBA00010876"/>
    </source>
</evidence>
<dbReference type="EMBL" id="PZDI01000014">
    <property type="protein sequence ID" value="PTH18588.1"/>
    <property type="molecule type" value="Genomic_DNA"/>
</dbReference>
<dbReference type="InterPro" id="IPR050188">
    <property type="entry name" value="RluA_PseudoU_synthase"/>
</dbReference>
<dbReference type="PROSITE" id="PS50889">
    <property type="entry name" value="S4"/>
    <property type="match status" value="1"/>
</dbReference>
<evidence type="ECO:0000256" key="5">
    <source>
        <dbReference type="RuleBase" id="RU362028"/>
    </source>
</evidence>
<dbReference type="InterPro" id="IPR020103">
    <property type="entry name" value="PsdUridine_synth_cat_dom_sf"/>
</dbReference>
<dbReference type="InterPro" id="IPR006224">
    <property type="entry name" value="PsdUridine_synth_RluA-like_CS"/>
</dbReference>
<evidence type="ECO:0000256" key="3">
    <source>
        <dbReference type="ARBA" id="ARBA00023235"/>
    </source>
</evidence>
<dbReference type="InterPro" id="IPR002942">
    <property type="entry name" value="S4_RNA-bd"/>
</dbReference>
<proteinExistence type="inferred from homology"/>
<keyword evidence="4" id="KW-0694">RNA-binding</keyword>
<organism evidence="7 8">
    <name type="scientific">Staphylococcus auricularis</name>
    <dbReference type="NCBI Taxonomy" id="29379"/>
    <lineage>
        <taxon>Bacteria</taxon>
        <taxon>Bacillati</taxon>
        <taxon>Bacillota</taxon>
        <taxon>Bacilli</taxon>
        <taxon>Bacillales</taxon>
        <taxon>Staphylococcaceae</taxon>
        <taxon>Staphylococcus</taxon>
    </lineage>
</organism>
<sequence length="305" mass="34582">METHEFKIDNEAYVGQRIDKCLTAFNQDWSRTQIQDMVKEDHVTVNGKLIKSNYKMKQDDVIVVNEPEVVEADIEPENLNLDVYYEDDDVAIVYKPKGMVVHPSAGHRSGTLVNGLMYQMKNLSGINGEVRPGIVHRIDKDTSGLLMVAKNDVAHRNLVEQLMSKTVTRKYTALVHGNIPHDYGTVDAPIGRNTKDRQSMDVVDEGKEAITHFNVLEHFKDYTLIECQLETGRTHQIRVHMKYIGYPIVGDPKYGPKRTIEMGGQALHAGVIGFEHPVTGEYIEREAPLPESFDQVLETLRREQG</sequence>
<evidence type="ECO:0000313" key="8">
    <source>
        <dbReference type="Proteomes" id="UP000242694"/>
    </source>
</evidence>
<feature type="domain" description="RNA-binding S4" evidence="6">
    <location>
        <begin position="16"/>
        <end position="75"/>
    </location>
</feature>
<dbReference type="SUPFAM" id="SSF55120">
    <property type="entry name" value="Pseudouridine synthase"/>
    <property type="match status" value="1"/>
</dbReference>
<comment type="function">
    <text evidence="5">Responsible for synthesis of pseudouridine from uracil.</text>
</comment>
<evidence type="ECO:0000256" key="1">
    <source>
        <dbReference type="ARBA" id="ARBA00000073"/>
    </source>
</evidence>
<dbReference type="Gene3D" id="3.30.2350.10">
    <property type="entry name" value="Pseudouridine synthase"/>
    <property type="match status" value="1"/>
</dbReference>
<dbReference type="CDD" id="cd02869">
    <property type="entry name" value="PseudoU_synth_RluA_like"/>
    <property type="match status" value="1"/>
</dbReference>
<comment type="catalytic activity">
    <reaction evidence="1 5">
        <text>a uridine in RNA = a pseudouridine in RNA</text>
        <dbReference type="Rhea" id="RHEA:48348"/>
        <dbReference type="Rhea" id="RHEA-COMP:12068"/>
        <dbReference type="Rhea" id="RHEA-COMP:12069"/>
        <dbReference type="ChEBI" id="CHEBI:65314"/>
        <dbReference type="ChEBI" id="CHEBI:65315"/>
    </reaction>
</comment>
<reference evidence="7 8" key="1">
    <citation type="journal article" date="2016" name="Front. Microbiol.">
        <title>Comprehensive Phylogenetic Analysis of Bovine Non-aureus Staphylococci Species Based on Whole-Genome Sequencing.</title>
        <authorList>
            <person name="Naushad S."/>
            <person name="Barkema H.W."/>
            <person name="Luby C."/>
            <person name="Condas L.A."/>
            <person name="Nobrega D.B."/>
            <person name="Carson D.A."/>
            <person name="De Buck J."/>
        </authorList>
    </citation>
    <scope>NUCLEOTIDE SEQUENCE [LARGE SCALE GENOMIC DNA]</scope>
    <source>
        <strain evidence="7 8">SNUC 993</strain>
    </source>
</reference>
<dbReference type="EC" id="5.4.99.-" evidence="5"/>